<evidence type="ECO:0008006" key="3">
    <source>
        <dbReference type="Google" id="ProtNLM"/>
    </source>
</evidence>
<comment type="caution">
    <text evidence="1">The sequence shown here is derived from an EMBL/GenBank/DDBJ whole genome shotgun (WGS) entry which is preliminary data.</text>
</comment>
<sequence>MVIDIPNEVDPEGDLVLVAFAQSDPNRTPVRLRVCSQALRRASPVWKKMLYDDFTWKESKPADGRKWEVELPKDDIHPLKMLLSIIHGMPQRLEQCSIEEVHQILILTHKYDMVKVIKPWSDKWLDKISKHSFNLKSVVRALFIAYELGSEKIFAEKLEYIAMHTEIDSQDRLVFRVKARTIVLTQEEFLGPGRVAMTAKIDYCEPLEVVLKFMEQEYGSNVYEGEGDLGPDCIAEITEPDWQDPWVLNMKVKEQKIVLDEEEHLGPLSALKAIGKVRSEMMQEVTSLVHNEVELRTRKEPYCDRGYLYEDVESPLDETDTKKCDIMVVGAIYHAMIQTRGAPLSEHAEDIEESVVDLASWVFYFMSKVEGLHEEEPCAPRWAKVPQDWESNFRPPNFPKAISERTHDKIEQVVRRAIEPQHLQYMARQRAITEVSSFLSATPLLHLQAALLEVQRLRYLRLVD</sequence>
<dbReference type="Gene3D" id="3.30.710.10">
    <property type="entry name" value="Potassium Channel Kv1.1, Chain A"/>
    <property type="match status" value="1"/>
</dbReference>
<protein>
    <recommendedName>
        <fullName evidence="3">BTB domain-containing protein</fullName>
    </recommendedName>
</protein>
<reference evidence="1" key="1">
    <citation type="journal article" date="2023" name="Mol. Phylogenet. Evol.">
        <title>Genome-scale phylogeny and comparative genomics of the fungal order Sordariales.</title>
        <authorList>
            <person name="Hensen N."/>
            <person name="Bonometti L."/>
            <person name="Westerberg I."/>
            <person name="Brannstrom I.O."/>
            <person name="Guillou S."/>
            <person name="Cros-Aarteil S."/>
            <person name="Calhoun S."/>
            <person name="Haridas S."/>
            <person name="Kuo A."/>
            <person name="Mondo S."/>
            <person name="Pangilinan J."/>
            <person name="Riley R."/>
            <person name="LaButti K."/>
            <person name="Andreopoulos B."/>
            <person name="Lipzen A."/>
            <person name="Chen C."/>
            <person name="Yan M."/>
            <person name="Daum C."/>
            <person name="Ng V."/>
            <person name="Clum A."/>
            <person name="Steindorff A."/>
            <person name="Ohm R.A."/>
            <person name="Martin F."/>
            <person name="Silar P."/>
            <person name="Natvig D.O."/>
            <person name="Lalanne C."/>
            <person name="Gautier V."/>
            <person name="Ament-Velasquez S.L."/>
            <person name="Kruys A."/>
            <person name="Hutchinson M.I."/>
            <person name="Powell A.J."/>
            <person name="Barry K."/>
            <person name="Miller A.N."/>
            <person name="Grigoriev I.V."/>
            <person name="Debuchy R."/>
            <person name="Gladieux P."/>
            <person name="Hiltunen Thoren M."/>
            <person name="Johannesson H."/>
        </authorList>
    </citation>
    <scope>NUCLEOTIDE SEQUENCE</scope>
    <source>
        <strain evidence="1">FGSC 1904</strain>
    </source>
</reference>
<dbReference type="InterPro" id="IPR011333">
    <property type="entry name" value="SKP1/BTB/POZ_sf"/>
</dbReference>
<evidence type="ECO:0000313" key="2">
    <source>
        <dbReference type="Proteomes" id="UP001281003"/>
    </source>
</evidence>
<reference evidence="1" key="2">
    <citation type="submission" date="2023-07" db="EMBL/GenBank/DDBJ databases">
        <authorList>
            <consortium name="Lawrence Berkeley National Laboratory"/>
            <person name="Haridas S."/>
            <person name="Hensen N."/>
            <person name="Bonometti L."/>
            <person name="Westerberg I."/>
            <person name="Brannstrom I.O."/>
            <person name="Guillou S."/>
            <person name="Cros-Aarteil S."/>
            <person name="Calhoun S."/>
            <person name="Kuo A."/>
            <person name="Mondo S."/>
            <person name="Pangilinan J."/>
            <person name="Riley R."/>
            <person name="LaButti K."/>
            <person name="Andreopoulos B."/>
            <person name="Lipzen A."/>
            <person name="Chen C."/>
            <person name="Yanf M."/>
            <person name="Daum C."/>
            <person name="Ng V."/>
            <person name="Clum A."/>
            <person name="Steindorff A."/>
            <person name="Ohm R."/>
            <person name="Martin F."/>
            <person name="Silar P."/>
            <person name="Natvig D."/>
            <person name="Lalanne C."/>
            <person name="Gautier V."/>
            <person name="Ament-velasquez S.L."/>
            <person name="Kruys A."/>
            <person name="Hutchinson M.I."/>
            <person name="Powell A.J."/>
            <person name="Barry K."/>
            <person name="Miller A.N."/>
            <person name="Grigoriev I.V."/>
            <person name="Debuchy R."/>
            <person name="Gladieux P."/>
            <person name="Thoren M.H."/>
            <person name="Johannesson H."/>
        </authorList>
    </citation>
    <scope>NUCLEOTIDE SEQUENCE</scope>
    <source>
        <strain evidence="1">FGSC 1904</strain>
    </source>
</reference>
<name>A0AAE0PI01_SORBR</name>
<proteinExistence type="predicted"/>
<accession>A0AAE0PI01</accession>
<evidence type="ECO:0000313" key="1">
    <source>
        <dbReference type="EMBL" id="KAK3400227.1"/>
    </source>
</evidence>
<gene>
    <name evidence="1" type="ORF">B0T20DRAFT_478071</name>
</gene>
<keyword evidence="2" id="KW-1185">Reference proteome</keyword>
<dbReference type="Proteomes" id="UP001281003">
    <property type="component" value="Unassembled WGS sequence"/>
</dbReference>
<dbReference type="EMBL" id="JAUTDP010000004">
    <property type="protein sequence ID" value="KAK3400227.1"/>
    <property type="molecule type" value="Genomic_DNA"/>
</dbReference>
<dbReference type="AlphaFoldDB" id="A0AAE0PI01"/>
<organism evidence="1 2">
    <name type="scientific">Sordaria brevicollis</name>
    <dbReference type="NCBI Taxonomy" id="83679"/>
    <lineage>
        <taxon>Eukaryota</taxon>
        <taxon>Fungi</taxon>
        <taxon>Dikarya</taxon>
        <taxon>Ascomycota</taxon>
        <taxon>Pezizomycotina</taxon>
        <taxon>Sordariomycetes</taxon>
        <taxon>Sordariomycetidae</taxon>
        <taxon>Sordariales</taxon>
        <taxon>Sordariaceae</taxon>
        <taxon>Sordaria</taxon>
    </lineage>
</organism>